<protein>
    <submittedName>
        <fullName evidence="1">Uncharacterized protein</fullName>
    </submittedName>
</protein>
<organism evidence="1 2">
    <name type="scientific">Aristaeella lactis</name>
    <dbReference type="NCBI Taxonomy" id="3046383"/>
    <lineage>
        <taxon>Bacteria</taxon>
        <taxon>Bacillati</taxon>
        <taxon>Bacillota</taxon>
        <taxon>Clostridia</taxon>
        <taxon>Eubacteriales</taxon>
        <taxon>Aristaeellaceae</taxon>
        <taxon>Aristaeella</taxon>
    </lineage>
</organism>
<gene>
    <name evidence="1" type="ORF">SAMN06297397_1759</name>
</gene>
<proteinExistence type="predicted"/>
<accession>A0AC61PLQ5</accession>
<reference evidence="1" key="1">
    <citation type="submission" date="2017-04" db="EMBL/GenBank/DDBJ databases">
        <authorList>
            <person name="Varghese N."/>
            <person name="Submissions S."/>
        </authorList>
    </citation>
    <scope>NUCLEOTIDE SEQUENCE</scope>
    <source>
        <strain evidence="1">WTE2008</strain>
    </source>
</reference>
<comment type="caution">
    <text evidence="1">The sequence shown here is derived from an EMBL/GenBank/DDBJ whole genome shotgun (WGS) entry which is preliminary data.</text>
</comment>
<sequence length="314" mass="35789">MIINTGMRTDIPAFYSDWLVNRLKAGFVLVRNPYNPRSVTRYKLSPDVVDLIGFCTKNPAPMLPHMDLLRPYGQYWFVTITPYGKEIEPHVPDKRNVLESFKRLSDTVGVDSMGWRYDPVFISDKYPVERHFKAFEYMAKALSGYTRTAVISFIDLYEKTRRNFPEARQVTAEQRLLLGKTFIEIGKAYGMTIRPCGEGNDLAAFGADCSGCMTIAAYEQALHQRLKVPKTAPARKECACYLGGDIGAYNTCGHLCRYCYANYDADTVRRNMTLHDPESPLLIGHLQPEDQVHEAMQESWIDSQICMDLPFSFS</sequence>
<dbReference type="Proteomes" id="UP000192328">
    <property type="component" value="Unassembled WGS sequence"/>
</dbReference>
<dbReference type="EMBL" id="FWXZ01000003">
    <property type="protein sequence ID" value="SMC64934.1"/>
    <property type="molecule type" value="Genomic_DNA"/>
</dbReference>
<evidence type="ECO:0000313" key="2">
    <source>
        <dbReference type="Proteomes" id="UP000192328"/>
    </source>
</evidence>
<evidence type="ECO:0000313" key="1">
    <source>
        <dbReference type="EMBL" id="SMC64934.1"/>
    </source>
</evidence>
<keyword evidence="2" id="KW-1185">Reference proteome</keyword>
<name>A0AC61PLQ5_9FIRM</name>